<dbReference type="GO" id="GO:0005886">
    <property type="term" value="C:plasma membrane"/>
    <property type="evidence" value="ECO:0007669"/>
    <property type="project" value="UniProtKB-SubCell"/>
</dbReference>
<evidence type="ECO:0000313" key="19">
    <source>
        <dbReference type="Proteomes" id="UP000593591"/>
    </source>
</evidence>
<dbReference type="EMBL" id="CP031517">
    <property type="protein sequence ID" value="QOS41019.1"/>
    <property type="molecule type" value="Genomic_DNA"/>
</dbReference>
<evidence type="ECO:0000256" key="8">
    <source>
        <dbReference type="ARBA" id="ARBA00023136"/>
    </source>
</evidence>
<dbReference type="GO" id="GO:0042973">
    <property type="term" value="F:glucan endo-1,3-beta-D-glucosidase activity"/>
    <property type="evidence" value="ECO:0007669"/>
    <property type="project" value="TreeGrafter"/>
</dbReference>
<dbReference type="Gene3D" id="3.20.20.80">
    <property type="entry name" value="Glycosidases"/>
    <property type="match status" value="1"/>
</dbReference>
<keyword evidence="3" id="KW-1003">Cell membrane</keyword>
<protein>
    <recommendedName>
        <fullName evidence="15">Endo-1,3-beta-glucanase btgC</fullName>
    </recommendedName>
    <alternativeName>
        <fullName evidence="14">Laminarinase btgC</fullName>
    </alternativeName>
</protein>
<name>A0A840SGP2_9SPIR</name>
<gene>
    <name evidence="17" type="ORF">DYE49_11405</name>
    <name evidence="16" type="ORF">HNP77_001445</name>
</gene>
<comment type="function">
    <text evidence="13">Glucanases play a role in cell expansion during growth, in cell-cell fusion during mating, and in spore release during sporulation. This enzyme may be involved in beta-glucan degradation. Active on laminarin and lichenan.</text>
</comment>
<dbReference type="InterPro" id="IPR000490">
    <property type="entry name" value="Glyco_hydro_17"/>
</dbReference>
<evidence type="ECO:0000256" key="4">
    <source>
        <dbReference type="ARBA" id="ARBA00022512"/>
    </source>
</evidence>
<keyword evidence="6" id="KW-0732">Signal</keyword>
<dbReference type="PANTHER" id="PTHR16631">
    <property type="entry name" value="GLUCAN 1,3-BETA-GLUCOSIDASE"/>
    <property type="match status" value="1"/>
</dbReference>
<keyword evidence="4" id="KW-0134">Cell wall</keyword>
<dbReference type="InterPro" id="IPR050732">
    <property type="entry name" value="Beta-glucan_modifiers"/>
</dbReference>
<keyword evidence="10" id="KW-0119">Carbohydrate metabolism</keyword>
<keyword evidence="12" id="KW-0624">Polysaccharide degradation</keyword>
<dbReference type="PANTHER" id="PTHR16631:SF17">
    <property type="entry name" value="GLUCAN ENDO-1,3-BETA-GLUCOSIDASE BTGC"/>
    <property type="match status" value="1"/>
</dbReference>
<dbReference type="Proteomes" id="UP000593591">
    <property type="component" value="Chromosome"/>
</dbReference>
<dbReference type="GO" id="GO:0005576">
    <property type="term" value="C:extracellular region"/>
    <property type="evidence" value="ECO:0007669"/>
    <property type="project" value="TreeGrafter"/>
</dbReference>
<evidence type="ECO:0000256" key="11">
    <source>
        <dbReference type="ARBA" id="ARBA00023316"/>
    </source>
</evidence>
<keyword evidence="9" id="KW-0325">Glycoprotein</keyword>
<evidence type="ECO:0000313" key="18">
    <source>
        <dbReference type="Proteomes" id="UP000578697"/>
    </source>
</evidence>
<reference evidence="16 18" key="2">
    <citation type="submission" date="2020-08" db="EMBL/GenBank/DDBJ databases">
        <title>Genomic Encyclopedia of Type Strains, Phase IV (KMG-IV): sequencing the most valuable type-strain genomes for metagenomic binning, comparative biology and taxonomic classification.</title>
        <authorList>
            <person name="Goeker M."/>
        </authorList>
    </citation>
    <scope>NUCLEOTIDE SEQUENCE [LARGE SCALE GENOMIC DNA]</scope>
    <source>
        <strain evidence="16 18">DSM 103679</strain>
    </source>
</reference>
<organism evidence="16 18">
    <name type="scientific">Treponema rectale</name>
    <dbReference type="NCBI Taxonomy" id="744512"/>
    <lineage>
        <taxon>Bacteria</taxon>
        <taxon>Pseudomonadati</taxon>
        <taxon>Spirochaetota</taxon>
        <taxon>Spirochaetia</taxon>
        <taxon>Spirochaetales</taxon>
        <taxon>Treponemataceae</taxon>
        <taxon>Treponema</taxon>
    </lineage>
</organism>
<keyword evidence="7 17" id="KW-0378">Hydrolase</keyword>
<dbReference type="KEGG" id="trc:DYE49_11405"/>
<evidence type="ECO:0000256" key="10">
    <source>
        <dbReference type="ARBA" id="ARBA00023277"/>
    </source>
</evidence>
<evidence type="ECO:0000256" key="3">
    <source>
        <dbReference type="ARBA" id="ARBA00022475"/>
    </source>
</evidence>
<evidence type="ECO:0000256" key="14">
    <source>
        <dbReference type="ARBA" id="ARBA00042373"/>
    </source>
</evidence>
<evidence type="ECO:0000256" key="6">
    <source>
        <dbReference type="ARBA" id="ARBA00022729"/>
    </source>
</evidence>
<evidence type="ECO:0000256" key="15">
    <source>
        <dbReference type="ARBA" id="ARBA00043078"/>
    </source>
</evidence>
<dbReference type="Proteomes" id="UP000578697">
    <property type="component" value="Unassembled WGS sequence"/>
</dbReference>
<evidence type="ECO:0000256" key="5">
    <source>
        <dbReference type="ARBA" id="ARBA00022525"/>
    </source>
</evidence>
<evidence type="ECO:0000313" key="16">
    <source>
        <dbReference type="EMBL" id="MBB5219076.1"/>
    </source>
</evidence>
<dbReference type="GO" id="GO:0000272">
    <property type="term" value="P:polysaccharide catabolic process"/>
    <property type="evidence" value="ECO:0007669"/>
    <property type="project" value="UniProtKB-KW"/>
</dbReference>
<keyword evidence="11" id="KW-0961">Cell wall biogenesis/degradation</keyword>
<accession>A0A840SGP2</accession>
<dbReference type="RefSeq" id="WP_184652506.1">
    <property type="nucleotide sequence ID" value="NZ_JACHFR010000002.1"/>
</dbReference>
<comment type="subcellular location">
    <subcellularLocation>
        <location evidence="2">Cell membrane</location>
    </subcellularLocation>
    <subcellularLocation>
        <location evidence="1">Secreted</location>
        <location evidence="1">Cell wall</location>
    </subcellularLocation>
</comment>
<dbReference type="EMBL" id="JACHFR010000002">
    <property type="protein sequence ID" value="MBB5219076.1"/>
    <property type="molecule type" value="Genomic_DNA"/>
</dbReference>
<dbReference type="SUPFAM" id="SSF51445">
    <property type="entry name" value="(Trans)glycosidases"/>
    <property type="match status" value="1"/>
</dbReference>
<keyword evidence="5" id="KW-0964">Secreted</keyword>
<evidence type="ECO:0000256" key="9">
    <source>
        <dbReference type="ARBA" id="ARBA00023180"/>
    </source>
</evidence>
<dbReference type="InterPro" id="IPR017853">
    <property type="entry name" value="GH"/>
</dbReference>
<dbReference type="GO" id="GO:0071555">
    <property type="term" value="P:cell wall organization"/>
    <property type="evidence" value="ECO:0007669"/>
    <property type="project" value="UniProtKB-KW"/>
</dbReference>
<evidence type="ECO:0000256" key="13">
    <source>
        <dbReference type="ARBA" id="ARBA00037649"/>
    </source>
</evidence>
<keyword evidence="18" id="KW-1185">Reference proteome</keyword>
<dbReference type="AlphaFoldDB" id="A0A840SGP2"/>
<reference evidence="17 19" key="1">
    <citation type="submission" date="2018-08" db="EMBL/GenBank/DDBJ databases">
        <title>The first complete genome of Treponema rectale (CHPAT), a commensal spirochete of the bovine rectum.</title>
        <authorList>
            <person name="Staton G.J."/>
            <person name="Clegg S.R."/>
            <person name="Carter S.D."/>
            <person name="Radford A.D."/>
            <person name="Darby A."/>
            <person name="Hall N."/>
            <person name="Birtles R.J."/>
            <person name="Evans N.J."/>
        </authorList>
    </citation>
    <scope>NUCLEOTIDE SEQUENCE [LARGE SCALE GENOMIC DNA]</scope>
    <source>
        <strain evidence="17 19">CHPA</strain>
    </source>
</reference>
<dbReference type="Pfam" id="PF00332">
    <property type="entry name" value="Glyco_hydro_17"/>
    <property type="match status" value="1"/>
</dbReference>
<evidence type="ECO:0000256" key="12">
    <source>
        <dbReference type="ARBA" id="ARBA00023326"/>
    </source>
</evidence>
<evidence type="ECO:0000256" key="7">
    <source>
        <dbReference type="ARBA" id="ARBA00022801"/>
    </source>
</evidence>
<dbReference type="GO" id="GO:0009986">
    <property type="term" value="C:cell surface"/>
    <property type="evidence" value="ECO:0007669"/>
    <property type="project" value="TreeGrafter"/>
</dbReference>
<proteinExistence type="predicted"/>
<evidence type="ECO:0000256" key="1">
    <source>
        <dbReference type="ARBA" id="ARBA00004191"/>
    </source>
</evidence>
<sequence length="303" mass="35165">MFEWGRAVCYSGYRRNQSPLTCTYPSYEEVAEDLQIISDLGFKYIRMYDPVEYARTTCQVIRDKGFDLKLMLGPGLQSEVNNPGCPWLKETYTEEQLAERARWNDGRIDSLIKIANEYSDVINAVSIGNENTPNWGANNVPVERLIGFADRLKANCTQPVTFNEGAFEWPNLKELAEHLDIISVHSYPLWYGNTVEEALDVNKEWYKKIKDMFPEKPVIFSEIGWATDAVDFSQMKEGQPNEENQKKYYEEFWAWADSEKIISYMFEAFDEPWKGGDNPGEAEKHWGIFDVDRKPKLLLKNKS</sequence>
<keyword evidence="8" id="KW-0472">Membrane</keyword>
<evidence type="ECO:0000313" key="17">
    <source>
        <dbReference type="EMBL" id="QOS41019.1"/>
    </source>
</evidence>
<evidence type="ECO:0000256" key="2">
    <source>
        <dbReference type="ARBA" id="ARBA00004236"/>
    </source>
</evidence>